<dbReference type="PATRIC" id="fig|1173022.3.peg.3955"/>
<proteinExistence type="predicted"/>
<evidence type="ECO:0000313" key="8">
    <source>
        <dbReference type="EMBL" id="AFZ14490.1"/>
    </source>
</evidence>
<evidence type="ECO:0000256" key="3">
    <source>
        <dbReference type="ARBA" id="ARBA00022475"/>
    </source>
</evidence>
<dbReference type="CDD" id="cd13553">
    <property type="entry name" value="PBP2_NrtA_CpmA_like"/>
    <property type="match status" value="1"/>
</dbReference>
<keyword evidence="7" id="KW-0732">Signal</keyword>
<evidence type="ECO:0000256" key="2">
    <source>
        <dbReference type="ARBA" id="ARBA00022448"/>
    </source>
</evidence>
<feature type="signal peptide" evidence="7">
    <location>
        <begin position="1"/>
        <end position="20"/>
    </location>
</feature>
<dbReference type="GO" id="GO:0005886">
    <property type="term" value="C:plasma membrane"/>
    <property type="evidence" value="ECO:0007669"/>
    <property type="project" value="UniProtKB-SubCell"/>
</dbReference>
<evidence type="ECO:0000256" key="6">
    <source>
        <dbReference type="ARBA" id="ARBA00023136"/>
    </source>
</evidence>
<dbReference type="RefSeq" id="WP_015204593.1">
    <property type="nucleotide sequence ID" value="NC_019753.1"/>
</dbReference>
<dbReference type="InterPro" id="IPR044527">
    <property type="entry name" value="NrtA/CpmA_ABC-bd_dom"/>
</dbReference>
<protein>
    <submittedName>
        <fullName evidence="8">Nitrate transporter, putative</fullName>
    </submittedName>
</protein>
<accession>K9W4W3</accession>
<dbReference type="Gene3D" id="3.40.190.10">
    <property type="entry name" value="Periplasmic binding protein-like II"/>
    <property type="match status" value="2"/>
</dbReference>
<keyword evidence="6" id="KW-0472">Membrane</keyword>
<name>K9W4W3_9CYAN</name>
<dbReference type="eggNOG" id="COG0715">
    <property type="taxonomic scope" value="Bacteria"/>
</dbReference>
<dbReference type="Proteomes" id="UP000010472">
    <property type="component" value="Chromosome"/>
</dbReference>
<dbReference type="STRING" id="1173022.Cri9333_3677"/>
<keyword evidence="9" id="KW-1185">Reference proteome</keyword>
<sequence length="444" mass="50592">MERRQFLKYTSLAAAGFAFAACQNGYGSKTDNATAKKPDNIFGDLEKRNLTIGIMPVIDSAPIIIAKEKGFFEKYGLNVKIAQEKSWETLKESLIQGRLDAAHALYGMPLLAQLGAKAAPMVSLMTLNLNGNAITLSRKFWNAGIRPGIDYLNFHEFTDSFAKYIKSFSEPPSFGIVDRSAMGNYILRYWLATMNINPDRDVKLIEIPPAEMLDMLRNGTIEGYCIEEPLNQQAVLEEVGFTVYVDRDIWSGHPEKVLATMQPWIDANPVTTKAMVAAVLEACQYCDRTKNRLPVTKIISDPKYLNTNVDYAKNSMLGKYNYGGFDQKSRIKQINDFNLFHLRNTSYLNKPDHANYPWQSHAVWLLTQMIRWNQIEQTQYPKEANEILKKVYPPEIYQEVAKALKIPLPTQTMKVEPADVFIDKWAFDPNQPVEYLNNFEIRAN</sequence>
<gene>
    <name evidence="8" type="ORF">Cri9333_3677</name>
</gene>
<keyword evidence="2" id="KW-0813">Transport</keyword>
<dbReference type="Pfam" id="PF13379">
    <property type="entry name" value="NMT1_2"/>
    <property type="match status" value="1"/>
</dbReference>
<keyword evidence="4" id="KW-0997">Cell inner membrane</keyword>
<dbReference type="KEGG" id="cep:Cri9333_3677"/>
<dbReference type="PROSITE" id="PS51257">
    <property type="entry name" value="PROKAR_LIPOPROTEIN"/>
    <property type="match status" value="1"/>
</dbReference>
<dbReference type="PANTHER" id="PTHR30024">
    <property type="entry name" value="ALIPHATIC SULFONATES-BINDING PROTEIN-RELATED"/>
    <property type="match status" value="1"/>
</dbReference>
<dbReference type="AlphaFoldDB" id="K9W4W3"/>
<evidence type="ECO:0000256" key="7">
    <source>
        <dbReference type="SAM" id="SignalP"/>
    </source>
</evidence>
<dbReference type="GO" id="GO:0006811">
    <property type="term" value="P:monoatomic ion transport"/>
    <property type="evidence" value="ECO:0007669"/>
    <property type="project" value="UniProtKB-KW"/>
</dbReference>
<evidence type="ECO:0000256" key="1">
    <source>
        <dbReference type="ARBA" id="ARBA00004533"/>
    </source>
</evidence>
<feature type="chain" id="PRO_5003937809" evidence="7">
    <location>
        <begin position="21"/>
        <end position="444"/>
    </location>
</feature>
<evidence type="ECO:0000313" key="9">
    <source>
        <dbReference type="Proteomes" id="UP000010472"/>
    </source>
</evidence>
<dbReference type="SUPFAM" id="SSF53850">
    <property type="entry name" value="Periplasmic binding protein-like II"/>
    <property type="match status" value="1"/>
</dbReference>
<dbReference type="OrthoDB" id="568193at2"/>
<evidence type="ECO:0000256" key="4">
    <source>
        <dbReference type="ARBA" id="ARBA00022519"/>
    </source>
</evidence>
<keyword evidence="3" id="KW-1003">Cell membrane</keyword>
<dbReference type="EMBL" id="CP003620">
    <property type="protein sequence ID" value="AFZ14490.1"/>
    <property type="molecule type" value="Genomic_DNA"/>
</dbReference>
<comment type="subcellular location">
    <subcellularLocation>
        <location evidence="1">Cell inner membrane</location>
    </subcellularLocation>
</comment>
<keyword evidence="5" id="KW-0406">Ion transport</keyword>
<reference evidence="8 9" key="1">
    <citation type="submission" date="2012-06" db="EMBL/GenBank/DDBJ databases">
        <title>Finished chromosome of genome of Crinalium epipsammum PCC 9333.</title>
        <authorList>
            <consortium name="US DOE Joint Genome Institute"/>
            <person name="Gugger M."/>
            <person name="Coursin T."/>
            <person name="Rippka R."/>
            <person name="Tandeau De Marsac N."/>
            <person name="Huntemann M."/>
            <person name="Wei C.-L."/>
            <person name="Han J."/>
            <person name="Detter J.C."/>
            <person name="Han C."/>
            <person name="Tapia R."/>
            <person name="Davenport K."/>
            <person name="Daligault H."/>
            <person name="Erkkila T."/>
            <person name="Gu W."/>
            <person name="Munk A.C.C."/>
            <person name="Teshima H."/>
            <person name="Xu Y."/>
            <person name="Chain P."/>
            <person name="Chen A."/>
            <person name="Krypides N."/>
            <person name="Mavromatis K."/>
            <person name="Markowitz V."/>
            <person name="Szeto E."/>
            <person name="Ivanova N."/>
            <person name="Mikhailova N."/>
            <person name="Ovchinnikova G."/>
            <person name="Pagani I."/>
            <person name="Pati A."/>
            <person name="Goodwin L."/>
            <person name="Peters L."/>
            <person name="Pitluck S."/>
            <person name="Woyke T."/>
            <person name="Kerfeld C."/>
        </authorList>
    </citation>
    <scope>NUCLEOTIDE SEQUENCE [LARGE SCALE GENOMIC DNA]</scope>
    <source>
        <strain evidence="8 9">PCC 9333</strain>
    </source>
</reference>
<dbReference type="PANTHER" id="PTHR30024:SF43">
    <property type="entry name" value="BLL4572 PROTEIN"/>
    <property type="match status" value="1"/>
</dbReference>
<evidence type="ECO:0000256" key="5">
    <source>
        <dbReference type="ARBA" id="ARBA00023065"/>
    </source>
</evidence>
<organism evidence="8 9">
    <name type="scientific">Crinalium epipsammum PCC 9333</name>
    <dbReference type="NCBI Taxonomy" id="1173022"/>
    <lineage>
        <taxon>Bacteria</taxon>
        <taxon>Bacillati</taxon>
        <taxon>Cyanobacteriota</taxon>
        <taxon>Cyanophyceae</taxon>
        <taxon>Gomontiellales</taxon>
        <taxon>Gomontiellaceae</taxon>
        <taxon>Crinalium</taxon>
    </lineage>
</organism>
<dbReference type="HOGENOM" id="CLU_037398_0_1_3"/>